<sequence length="383" mass="45216">MRFGRMIRVDSPIFSTLSRDVGDGPLLREFLLRATWVERVRPPHDPIIAREMDFLEQLNTHARDARIEFDEPTHKYFIDGKGRNVTSVTTFLKTFFHEFDAKKTLQTYGRRWRSDPHHKYYAKPDDEILSRWEKNRKEQSELGTRMHERFELFYNDASLNGRSFIPTSIRDGDTTQRPSPAEYEQFNRFHKKYNIRPFRTEMRVFDESLRIAGSIDLIAVDNVEGDSREGKDQIYVMYDWKRSSKELRPDAPHYGRMCKHSLKHIPDTAYTHYVLQQNVYAHLLKRFYNIEISKMYLVRFHPSIDDFQLIPVPLYEKEVHAVVTHRLTHLRTLRRLKGVMTASLLLVRAYNTVKKTKRLKRPIDGISRSPTMPILASAASVAI</sequence>
<evidence type="ECO:0008006" key="3">
    <source>
        <dbReference type="Google" id="ProtNLM"/>
    </source>
</evidence>
<evidence type="ECO:0000313" key="1">
    <source>
        <dbReference type="EMBL" id="KAK3245797.1"/>
    </source>
</evidence>
<proteinExistence type="predicted"/>
<accession>A0AAE0EZE1</accession>
<protein>
    <recommendedName>
        <fullName evidence="3">PD-(D/E)XK endonuclease-like domain-containing protein</fullName>
    </recommendedName>
</protein>
<reference evidence="1 2" key="1">
    <citation type="journal article" date="2015" name="Genome Biol. Evol.">
        <title>Comparative Genomics of a Bacterivorous Green Alga Reveals Evolutionary Causalities and Consequences of Phago-Mixotrophic Mode of Nutrition.</title>
        <authorList>
            <person name="Burns J.A."/>
            <person name="Paasch A."/>
            <person name="Narechania A."/>
            <person name="Kim E."/>
        </authorList>
    </citation>
    <scope>NUCLEOTIDE SEQUENCE [LARGE SCALE GENOMIC DNA]</scope>
    <source>
        <strain evidence="1 2">PLY_AMNH</strain>
    </source>
</reference>
<comment type="caution">
    <text evidence="1">The sequence shown here is derived from an EMBL/GenBank/DDBJ whole genome shotgun (WGS) entry which is preliminary data.</text>
</comment>
<dbReference type="AlphaFoldDB" id="A0AAE0EZE1"/>
<evidence type="ECO:0000313" key="2">
    <source>
        <dbReference type="Proteomes" id="UP001190700"/>
    </source>
</evidence>
<dbReference type="EMBL" id="LGRX02030310">
    <property type="protein sequence ID" value="KAK3245797.1"/>
    <property type="molecule type" value="Genomic_DNA"/>
</dbReference>
<dbReference type="Gene3D" id="3.90.320.10">
    <property type="match status" value="1"/>
</dbReference>
<gene>
    <name evidence="1" type="ORF">CYMTET_44618</name>
</gene>
<keyword evidence="2" id="KW-1185">Reference proteome</keyword>
<name>A0AAE0EZE1_9CHLO</name>
<dbReference type="Proteomes" id="UP001190700">
    <property type="component" value="Unassembled WGS sequence"/>
</dbReference>
<dbReference type="InterPro" id="IPR011604">
    <property type="entry name" value="PDDEXK-like_dom_sf"/>
</dbReference>
<organism evidence="1 2">
    <name type="scientific">Cymbomonas tetramitiformis</name>
    <dbReference type="NCBI Taxonomy" id="36881"/>
    <lineage>
        <taxon>Eukaryota</taxon>
        <taxon>Viridiplantae</taxon>
        <taxon>Chlorophyta</taxon>
        <taxon>Pyramimonadophyceae</taxon>
        <taxon>Pyramimonadales</taxon>
        <taxon>Pyramimonadaceae</taxon>
        <taxon>Cymbomonas</taxon>
    </lineage>
</organism>